<dbReference type="CDD" id="cd00038">
    <property type="entry name" value="CAP_ED"/>
    <property type="match status" value="1"/>
</dbReference>
<evidence type="ECO:0000256" key="1">
    <source>
        <dbReference type="ARBA" id="ARBA00023015"/>
    </source>
</evidence>
<sequence>MIAPHCPVQAYRQRLPGRELPSVSARSIARMCRVQQQGEQASTLRIVKSGLLAILLRGPEGREQPIAVIGQGDLLGRSAASGQSNLMSVQALTPVAICEFPVSLWHELDALGGQHPWTMGRQSRRAVQTLAEWSHLVRLPGLEQRLASALQLLAGLQPREAVQLPSQGMLAELLCVTRESINRTWREFEARGLVRRRHRHFVHLDVQALAQIAAGSSS</sequence>
<feature type="domain" description="HTH crp-type" evidence="5">
    <location>
        <begin position="140"/>
        <end position="207"/>
    </location>
</feature>
<dbReference type="Pfam" id="PF13545">
    <property type="entry name" value="HTH_Crp_2"/>
    <property type="match status" value="1"/>
</dbReference>
<keyword evidence="3" id="KW-0804">Transcription</keyword>
<keyword evidence="1" id="KW-0805">Transcription regulation</keyword>
<keyword evidence="7" id="KW-1185">Reference proteome</keyword>
<dbReference type="InterPro" id="IPR018490">
    <property type="entry name" value="cNMP-bd_dom_sf"/>
</dbReference>
<name>A0A4V3CIQ2_9BURK</name>
<dbReference type="PROSITE" id="PS50042">
    <property type="entry name" value="CNMP_BINDING_3"/>
    <property type="match status" value="1"/>
</dbReference>
<dbReference type="RefSeq" id="WP_133605036.1">
    <property type="nucleotide sequence ID" value="NZ_JAUFPJ010000003.1"/>
</dbReference>
<organism evidence="6 7">
    <name type="scientific">Roseateles asaccharophilus</name>
    <dbReference type="NCBI Taxonomy" id="582607"/>
    <lineage>
        <taxon>Bacteria</taxon>
        <taxon>Pseudomonadati</taxon>
        <taxon>Pseudomonadota</taxon>
        <taxon>Betaproteobacteria</taxon>
        <taxon>Burkholderiales</taxon>
        <taxon>Sphaerotilaceae</taxon>
        <taxon>Roseateles</taxon>
    </lineage>
</organism>
<dbReference type="OrthoDB" id="8811202at2"/>
<dbReference type="Gene3D" id="2.60.120.10">
    <property type="entry name" value="Jelly Rolls"/>
    <property type="match status" value="1"/>
</dbReference>
<keyword evidence="2" id="KW-0238">DNA-binding</keyword>
<dbReference type="GO" id="GO:0003677">
    <property type="term" value="F:DNA binding"/>
    <property type="evidence" value="ECO:0007669"/>
    <property type="project" value="UniProtKB-KW"/>
</dbReference>
<dbReference type="EMBL" id="SNXE01000009">
    <property type="protein sequence ID" value="TDP06424.1"/>
    <property type="molecule type" value="Genomic_DNA"/>
</dbReference>
<evidence type="ECO:0000256" key="2">
    <source>
        <dbReference type="ARBA" id="ARBA00023125"/>
    </source>
</evidence>
<reference evidence="6 7" key="1">
    <citation type="submission" date="2019-03" db="EMBL/GenBank/DDBJ databases">
        <title>Genomic Encyclopedia of Type Strains, Phase IV (KMG-IV): sequencing the most valuable type-strain genomes for metagenomic binning, comparative biology and taxonomic classification.</title>
        <authorList>
            <person name="Goeker M."/>
        </authorList>
    </citation>
    <scope>NUCLEOTIDE SEQUENCE [LARGE SCALE GENOMIC DNA]</scope>
    <source>
        <strain evidence="6 7">DSM 25082</strain>
    </source>
</reference>
<dbReference type="InterPro" id="IPR012318">
    <property type="entry name" value="HTH_CRP"/>
</dbReference>
<feature type="domain" description="Cyclic nucleotide-binding" evidence="4">
    <location>
        <begin position="34"/>
        <end position="79"/>
    </location>
</feature>
<dbReference type="InterPro" id="IPR000595">
    <property type="entry name" value="cNMP-bd_dom"/>
</dbReference>
<dbReference type="InterPro" id="IPR014710">
    <property type="entry name" value="RmlC-like_jellyroll"/>
</dbReference>
<protein>
    <submittedName>
        <fullName evidence="6">CRP-like cAMP-binding protein</fullName>
    </submittedName>
</protein>
<dbReference type="InterPro" id="IPR036390">
    <property type="entry name" value="WH_DNA-bd_sf"/>
</dbReference>
<comment type="caution">
    <text evidence="6">The sequence shown here is derived from an EMBL/GenBank/DDBJ whole genome shotgun (WGS) entry which is preliminary data.</text>
</comment>
<dbReference type="SUPFAM" id="SSF51206">
    <property type="entry name" value="cAMP-binding domain-like"/>
    <property type="match status" value="1"/>
</dbReference>
<dbReference type="Pfam" id="PF00027">
    <property type="entry name" value="cNMP_binding"/>
    <property type="match status" value="1"/>
</dbReference>
<evidence type="ECO:0000259" key="4">
    <source>
        <dbReference type="PROSITE" id="PS50042"/>
    </source>
</evidence>
<dbReference type="Proteomes" id="UP000295357">
    <property type="component" value="Unassembled WGS sequence"/>
</dbReference>
<evidence type="ECO:0000313" key="6">
    <source>
        <dbReference type="EMBL" id="TDP06424.1"/>
    </source>
</evidence>
<accession>A0A4V3CIQ2</accession>
<evidence type="ECO:0000256" key="3">
    <source>
        <dbReference type="ARBA" id="ARBA00023163"/>
    </source>
</evidence>
<dbReference type="GO" id="GO:0006355">
    <property type="term" value="P:regulation of DNA-templated transcription"/>
    <property type="evidence" value="ECO:0007669"/>
    <property type="project" value="InterPro"/>
</dbReference>
<dbReference type="AlphaFoldDB" id="A0A4V3CIQ2"/>
<gene>
    <name evidence="6" type="ORF">DFR39_10997</name>
</gene>
<dbReference type="SUPFAM" id="SSF46785">
    <property type="entry name" value="Winged helix' DNA-binding domain"/>
    <property type="match status" value="1"/>
</dbReference>
<evidence type="ECO:0000313" key="7">
    <source>
        <dbReference type="Proteomes" id="UP000295357"/>
    </source>
</evidence>
<proteinExistence type="predicted"/>
<evidence type="ECO:0000259" key="5">
    <source>
        <dbReference type="PROSITE" id="PS51063"/>
    </source>
</evidence>
<dbReference type="PROSITE" id="PS51063">
    <property type="entry name" value="HTH_CRP_2"/>
    <property type="match status" value="1"/>
</dbReference>